<dbReference type="InterPro" id="IPR027417">
    <property type="entry name" value="P-loop_NTPase"/>
</dbReference>
<dbReference type="Proteomes" id="UP000198948">
    <property type="component" value="Unassembled WGS sequence"/>
</dbReference>
<evidence type="ECO:0000256" key="2">
    <source>
        <dbReference type="ARBA" id="ARBA00022448"/>
    </source>
</evidence>
<name>A0A1H9Q1V6_9LACT</name>
<dbReference type="GO" id="GO:0005524">
    <property type="term" value="F:ATP binding"/>
    <property type="evidence" value="ECO:0007669"/>
    <property type="project" value="InterPro"/>
</dbReference>
<comment type="similarity">
    <text evidence="1">Belongs to the ABC transporter superfamily.</text>
</comment>
<dbReference type="PANTHER" id="PTHR43335">
    <property type="entry name" value="ABC TRANSPORTER, ATP-BINDING PROTEIN"/>
    <property type="match status" value="1"/>
</dbReference>
<dbReference type="EMBL" id="FOHA01000001">
    <property type="protein sequence ID" value="SER54420.1"/>
    <property type="molecule type" value="Genomic_DNA"/>
</dbReference>
<dbReference type="PANTHER" id="PTHR43335:SF4">
    <property type="entry name" value="ABC TRANSPORTER, ATP-BINDING PROTEIN"/>
    <property type="match status" value="1"/>
</dbReference>
<evidence type="ECO:0000313" key="5">
    <source>
        <dbReference type="Proteomes" id="UP000198948"/>
    </source>
</evidence>
<feature type="domain" description="ATPase AAA-type core" evidence="3">
    <location>
        <begin position="11"/>
        <end position="69"/>
    </location>
</feature>
<accession>A0A1H9Q1V6</accession>
<gene>
    <name evidence="4" type="ORF">SAMN04488559_101297</name>
</gene>
<keyword evidence="5" id="KW-1185">Reference proteome</keyword>
<dbReference type="InterPro" id="IPR003959">
    <property type="entry name" value="ATPase_AAA_core"/>
</dbReference>
<reference evidence="4 5" key="1">
    <citation type="submission" date="2016-10" db="EMBL/GenBank/DDBJ databases">
        <authorList>
            <person name="de Groot N.N."/>
        </authorList>
    </citation>
    <scope>NUCLEOTIDE SEQUENCE [LARGE SCALE GENOMIC DNA]</scope>
    <source>
        <strain evidence="4 5">DSM 13760</strain>
    </source>
</reference>
<organism evidence="4 5">
    <name type="scientific">Isobaculum melis</name>
    <dbReference type="NCBI Taxonomy" id="142588"/>
    <lineage>
        <taxon>Bacteria</taxon>
        <taxon>Bacillati</taxon>
        <taxon>Bacillota</taxon>
        <taxon>Bacilli</taxon>
        <taxon>Lactobacillales</taxon>
        <taxon>Carnobacteriaceae</taxon>
        <taxon>Isobaculum</taxon>
    </lineage>
</organism>
<dbReference type="Gene3D" id="3.40.50.300">
    <property type="entry name" value="P-loop containing nucleotide triphosphate hydrolases"/>
    <property type="match status" value="1"/>
</dbReference>
<keyword evidence="2" id="KW-0813">Transport</keyword>
<evidence type="ECO:0000256" key="1">
    <source>
        <dbReference type="ARBA" id="ARBA00005417"/>
    </source>
</evidence>
<dbReference type="SUPFAM" id="SSF52540">
    <property type="entry name" value="P-loop containing nucleoside triphosphate hydrolases"/>
    <property type="match status" value="1"/>
</dbReference>
<protein>
    <submittedName>
        <fullName evidence="4">AAA domain-containing protein, putative AbiEii toxin, Type IV TA system</fullName>
    </submittedName>
</protein>
<dbReference type="STRING" id="142588.SAMN04488559_101297"/>
<proteinExistence type="inferred from homology"/>
<dbReference type="Pfam" id="PF13304">
    <property type="entry name" value="AAA_21"/>
    <property type="match status" value="1"/>
</dbReference>
<dbReference type="AlphaFoldDB" id="A0A1H9Q1V6"/>
<sequence>MTGVGNKRIKNYSLGMKQRLGLATAILADPQILVLDEPINGLDPEGIKWVRGFLRGFVDQGKQVLISSHYMGELGLTVDKVVALSQGKIVLHSDRDTVISEYGSFEKAYFECTKMQKEEGAKY</sequence>
<evidence type="ECO:0000259" key="3">
    <source>
        <dbReference type="Pfam" id="PF13304"/>
    </source>
</evidence>
<dbReference type="GO" id="GO:0016887">
    <property type="term" value="F:ATP hydrolysis activity"/>
    <property type="evidence" value="ECO:0007669"/>
    <property type="project" value="InterPro"/>
</dbReference>
<evidence type="ECO:0000313" key="4">
    <source>
        <dbReference type="EMBL" id="SER54420.1"/>
    </source>
</evidence>